<dbReference type="AlphaFoldDB" id="A0A8S9WU72"/>
<dbReference type="CDD" id="cd15584">
    <property type="entry name" value="PHD_ING1_2"/>
    <property type="match status" value="1"/>
</dbReference>
<dbReference type="Pfam" id="PF12998">
    <property type="entry name" value="ING"/>
    <property type="match status" value="1"/>
</dbReference>
<dbReference type="GO" id="GO:0006325">
    <property type="term" value="P:chromatin organization"/>
    <property type="evidence" value="ECO:0007669"/>
    <property type="project" value="UniProtKB-KW"/>
</dbReference>
<feature type="compositionally biased region" description="Polar residues" evidence="11">
    <location>
        <begin position="282"/>
        <end position="297"/>
    </location>
</feature>
<dbReference type="OrthoDB" id="5411773at2759"/>
<dbReference type="SMART" id="SM01408">
    <property type="entry name" value="ING"/>
    <property type="match status" value="1"/>
</dbReference>
<feature type="binding site" evidence="8">
    <location>
        <position position="346"/>
    </location>
    <ligand>
        <name>Zn(2+)</name>
        <dbReference type="ChEBI" id="CHEBI:29105"/>
        <label>1</label>
    </ligand>
</feature>
<dbReference type="GO" id="GO:0005634">
    <property type="term" value="C:nucleus"/>
    <property type="evidence" value="ECO:0007669"/>
    <property type="project" value="UniProtKB-SubCell"/>
</dbReference>
<dbReference type="Gene3D" id="3.30.40.10">
    <property type="entry name" value="Zinc/RING finger domain, C3HC4 (zinc finger)"/>
    <property type="match status" value="1"/>
</dbReference>
<accession>A0A8S9WU72</accession>
<organism evidence="13 14">
    <name type="scientific">Apolygus lucorum</name>
    <name type="common">Small green plant bug</name>
    <name type="synonym">Lygocoris lucorum</name>
    <dbReference type="NCBI Taxonomy" id="248454"/>
    <lineage>
        <taxon>Eukaryota</taxon>
        <taxon>Metazoa</taxon>
        <taxon>Ecdysozoa</taxon>
        <taxon>Arthropoda</taxon>
        <taxon>Hexapoda</taxon>
        <taxon>Insecta</taxon>
        <taxon>Pterygota</taxon>
        <taxon>Neoptera</taxon>
        <taxon>Paraneoptera</taxon>
        <taxon>Hemiptera</taxon>
        <taxon>Heteroptera</taxon>
        <taxon>Panheteroptera</taxon>
        <taxon>Cimicomorpha</taxon>
        <taxon>Miridae</taxon>
        <taxon>Mirini</taxon>
        <taxon>Apolygus</taxon>
    </lineage>
</organism>
<dbReference type="PROSITE" id="PS50016">
    <property type="entry name" value="ZF_PHD_2"/>
    <property type="match status" value="1"/>
</dbReference>
<dbReference type="InterPro" id="IPR019786">
    <property type="entry name" value="Zinc_finger_PHD-type_CS"/>
</dbReference>
<evidence type="ECO:0000256" key="1">
    <source>
        <dbReference type="ARBA" id="ARBA00004123"/>
    </source>
</evidence>
<dbReference type="EMBL" id="WIXP02000014">
    <property type="protein sequence ID" value="KAF6199749.1"/>
    <property type="molecule type" value="Genomic_DNA"/>
</dbReference>
<evidence type="ECO:0000256" key="11">
    <source>
        <dbReference type="SAM" id="MobiDB-lite"/>
    </source>
</evidence>
<dbReference type="SMART" id="SM00249">
    <property type="entry name" value="PHD"/>
    <property type="match status" value="1"/>
</dbReference>
<feature type="compositionally biased region" description="Low complexity" evidence="11">
    <location>
        <begin position="226"/>
        <end position="237"/>
    </location>
</feature>
<dbReference type="SUPFAM" id="SSF57903">
    <property type="entry name" value="FYVE/PHD zinc finger"/>
    <property type="match status" value="1"/>
</dbReference>
<feature type="compositionally biased region" description="Basic and acidic residues" evidence="11">
    <location>
        <begin position="323"/>
        <end position="335"/>
    </location>
</feature>
<dbReference type="PROSITE" id="PS01359">
    <property type="entry name" value="ZF_PHD_1"/>
    <property type="match status" value="1"/>
</dbReference>
<evidence type="ECO:0000259" key="12">
    <source>
        <dbReference type="PROSITE" id="PS50016"/>
    </source>
</evidence>
<feature type="binding site" evidence="8">
    <location>
        <position position="368"/>
    </location>
    <ligand>
        <name>Zn(2+)</name>
        <dbReference type="ChEBI" id="CHEBI:29105"/>
        <label>1</label>
    </ligand>
</feature>
<dbReference type="InterPro" id="IPR028643">
    <property type="entry name" value="ING1_PHD_Znf"/>
</dbReference>
<comment type="subcellular location">
    <subcellularLocation>
        <location evidence="1 10">Nucleus</location>
    </subcellularLocation>
</comment>
<dbReference type="GO" id="GO:0045893">
    <property type="term" value="P:positive regulation of DNA-templated transcription"/>
    <property type="evidence" value="ECO:0007669"/>
    <property type="project" value="TreeGrafter"/>
</dbReference>
<sequence>MLIYQLTTSKELHNSLRGGAGPSGTDAEQWRSMLLHFGAHSKRLREAVAARVRTLANRMIKWNQVKAMLARRAVALDKCPGGNLVEMLHTGNQAAADVICSATYAENYLDCIENLPGDIQRYITRVHELDVVYRNCLKDVASLKDTLERDDLEPNAHRKTMAKLEQVLIALQEVGDQKVDLWQQVTDLIDTKSRSLDQDLRNLDYNRDVEPVEVVKEVVKDPPPANSSSGPSNSAMSVITPSIEKPNSNGTPAVSNERASKRARRSRNEVEAVDSPNHERTTVASANSGSSSTNVKPSSGNVSSSGSKGTGASTKKKKRKSRQREETPPREEEIQHDIDEPTYCLCDQISYGEMILCDNDLCPIEWFHFVCVSLTTKPKGKWFCPKCRGDRPNVMKPKSQFLKELERYNKEKEEKA</sequence>
<dbReference type="GO" id="GO:0008270">
    <property type="term" value="F:zinc ion binding"/>
    <property type="evidence" value="ECO:0007669"/>
    <property type="project" value="UniProtKB-KW"/>
</dbReference>
<evidence type="ECO:0000256" key="9">
    <source>
        <dbReference type="PROSITE-ProRule" id="PRU00146"/>
    </source>
</evidence>
<keyword evidence="10" id="KW-0156">Chromatin regulator</keyword>
<feature type="compositionally biased region" description="Low complexity" evidence="11">
    <location>
        <begin position="298"/>
        <end position="313"/>
    </location>
</feature>
<feature type="binding site" evidence="8">
    <location>
        <position position="387"/>
    </location>
    <ligand>
        <name>Zn(2+)</name>
        <dbReference type="ChEBI" id="CHEBI:29105"/>
        <label>2</label>
    </ligand>
</feature>
<feature type="site" description="Histone H3K4me3 binding" evidence="7">
    <location>
        <position position="358"/>
    </location>
</feature>
<keyword evidence="3 8" id="KW-0479">Metal-binding</keyword>
<dbReference type="Proteomes" id="UP000466442">
    <property type="component" value="Unassembled WGS sequence"/>
</dbReference>
<evidence type="ECO:0000256" key="8">
    <source>
        <dbReference type="PIRSR" id="PIRSR628651-51"/>
    </source>
</evidence>
<dbReference type="InterPro" id="IPR001965">
    <property type="entry name" value="Znf_PHD"/>
</dbReference>
<evidence type="ECO:0000256" key="6">
    <source>
        <dbReference type="ARBA" id="ARBA00023242"/>
    </source>
</evidence>
<reference evidence="13" key="1">
    <citation type="journal article" date="2021" name="Mol. Ecol. Resour.">
        <title>Apolygus lucorum genome provides insights into omnivorousness and mesophyll feeding.</title>
        <authorList>
            <person name="Liu Y."/>
            <person name="Liu H."/>
            <person name="Wang H."/>
            <person name="Huang T."/>
            <person name="Liu B."/>
            <person name="Yang B."/>
            <person name="Yin L."/>
            <person name="Li B."/>
            <person name="Zhang Y."/>
            <person name="Zhang S."/>
            <person name="Jiang F."/>
            <person name="Zhang X."/>
            <person name="Ren Y."/>
            <person name="Wang B."/>
            <person name="Wang S."/>
            <person name="Lu Y."/>
            <person name="Wu K."/>
            <person name="Fan W."/>
            <person name="Wang G."/>
        </authorList>
    </citation>
    <scope>NUCLEOTIDE SEQUENCE</scope>
    <source>
        <strain evidence="13">12Hb</strain>
    </source>
</reference>
<comment type="caution">
    <text evidence="13">The sequence shown here is derived from an EMBL/GenBank/DDBJ whole genome shotgun (WGS) entry which is preliminary data.</text>
</comment>
<dbReference type="InterPro" id="IPR011011">
    <property type="entry name" value="Znf_FYVE_PHD"/>
</dbReference>
<evidence type="ECO:0000256" key="5">
    <source>
        <dbReference type="ARBA" id="ARBA00022833"/>
    </source>
</evidence>
<feature type="binding site" evidence="8">
    <location>
        <position position="371"/>
    </location>
    <ligand>
        <name>Zn(2+)</name>
        <dbReference type="ChEBI" id="CHEBI:29105"/>
        <label>1</label>
    </ligand>
</feature>
<comment type="similarity">
    <text evidence="2 10">Belongs to the ING family.</text>
</comment>
<dbReference type="Gene3D" id="6.10.140.1740">
    <property type="match status" value="1"/>
</dbReference>
<comment type="domain">
    <text evidence="10">The PHD-type zinc finger mediates the binding to H3K4me3.</text>
</comment>
<feature type="compositionally biased region" description="Polar residues" evidence="11">
    <location>
        <begin position="245"/>
        <end position="254"/>
    </location>
</feature>
<feature type="compositionally biased region" description="Basic and acidic residues" evidence="11">
    <location>
        <begin position="266"/>
        <end position="281"/>
    </location>
</feature>
<proteinExistence type="inferred from homology"/>
<keyword evidence="14" id="KW-1185">Reference proteome</keyword>
<evidence type="ECO:0000256" key="10">
    <source>
        <dbReference type="RuleBase" id="RU361213"/>
    </source>
</evidence>
<dbReference type="CDD" id="cd16857">
    <property type="entry name" value="ING_ING1_2"/>
    <property type="match status" value="1"/>
</dbReference>
<feature type="binding site" evidence="8">
    <location>
        <position position="384"/>
    </location>
    <ligand>
        <name>Zn(2+)</name>
        <dbReference type="ChEBI" id="CHEBI:29105"/>
        <label>2</label>
    </ligand>
</feature>
<feature type="domain" description="PHD-type" evidence="12">
    <location>
        <begin position="341"/>
        <end position="390"/>
    </location>
</feature>
<evidence type="ECO:0000256" key="4">
    <source>
        <dbReference type="ARBA" id="ARBA00022771"/>
    </source>
</evidence>
<keyword evidence="6 10" id="KW-0539">Nucleus</keyword>
<feature type="region of interest" description="Disordered" evidence="11">
    <location>
        <begin position="216"/>
        <end position="335"/>
    </location>
</feature>
<dbReference type="InterPro" id="IPR028651">
    <property type="entry name" value="ING_fam"/>
</dbReference>
<keyword evidence="4 9" id="KW-0863">Zinc-finger</keyword>
<comment type="function">
    <text evidence="10">Component of an histone acetyltransferase complex.</text>
</comment>
<feature type="site" description="Histone H3K4me3 binding" evidence="7">
    <location>
        <position position="354"/>
    </location>
</feature>
<feature type="site" description="Histone H3K4me3 binding" evidence="7">
    <location>
        <position position="343"/>
    </location>
</feature>
<keyword evidence="5 8" id="KW-0862">Zinc</keyword>
<evidence type="ECO:0000256" key="2">
    <source>
        <dbReference type="ARBA" id="ARBA00010210"/>
    </source>
</evidence>
<protein>
    <recommendedName>
        <fullName evidence="10">Inhibitor of growth protein</fullName>
    </recommendedName>
</protein>
<gene>
    <name evidence="13" type="ORF">GE061_006047</name>
</gene>
<dbReference type="InterPro" id="IPR024610">
    <property type="entry name" value="ING_N_histone-binding"/>
</dbReference>
<feature type="binding site" evidence="8">
    <location>
        <position position="344"/>
    </location>
    <ligand>
        <name>Zn(2+)</name>
        <dbReference type="ChEBI" id="CHEBI:29105"/>
        <label>1</label>
    </ligand>
</feature>
<dbReference type="InterPro" id="IPR019787">
    <property type="entry name" value="Znf_PHD-finger"/>
</dbReference>
<dbReference type="PANTHER" id="PTHR10333">
    <property type="entry name" value="INHIBITOR OF GROWTH PROTEIN"/>
    <property type="match status" value="1"/>
</dbReference>
<feature type="site" description="Histone H3K4me3 binding" evidence="7">
    <location>
        <position position="366"/>
    </location>
</feature>
<feature type="binding site" evidence="8">
    <location>
        <position position="357"/>
    </location>
    <ligand>
        <name>Zn(2+)</name>
        <dbReference type="ChEBI" id="CHEBI:29105"/>
        <label>2</label>
    </ligand>
</feature>
<evidence type="ECO:0000256" key="7">
    <source>
        <dbReference type="PIRSR" id="PIRSR628651-50"/>
    </source>
</evidence>
<name>A0A8S9WU72_APOLU</name>
<dbReference type="PANTHER" id="PTHR10333:SF89">
    <property type="entry name" value="INHIBITOR OF GROWTH PROTEIN"/>
    <property type="match status" value="1"/>
</dbReference>
<evidence type="ECO:0000313" key="14">
    <source>
        <dbReference type="Proteomes" id="UP000466442"/>
    </source>
</evidence>
<feature type="binding site" evidence="8">
    <location>
        <position position="362"/>
    </location>
    <ligand>
        <name>Zn(2+)</name>
        <dbReference type="ChEBI" id="CHEBI:29105"/>
        <label>2</label>
    </ligand>
</feature>
<evidence type="ECO:0000313" key="13">
    <source>
        <dbReference type="EMBL" id="KAF6199749.1"/>
    </source>
</evidence>
<dbReference type="FunFam" id="3.30.40.10:FF:000021">
    <property type="entry name" value="Inhibitor of growth 2b"/>
    <property type="match status" value="1"/>
</dbReference>
<comment type="subunit">
    <text evidence="10">Component of an histone acetyltransferase complex. Interacts with H3K4me3 and to a lesser extent with H3K4me2.</text>
</comment>
<evidence type="ECO:0000256" key="3">
    <source>
        <dbReference type="ARBA" id="ARBA00022723"/>
    </source>
</evidence>
<dbReference type="InterPro" id="IPR013083">
    <property type="entry name" value="Znf_RING/FYVE/PHD"/>
</dbReference>